<evidence type="ECO:0000256" key="6">
    <source>
        <dbReference type="ARBA" id="ARBA00022679"/>
    </source>
</evidence>
<evidence type="ECO:0000256" key="8">
    <source>
        <dbReference type="ARBA" id="ARBA00022968"/>
    </source>
</evidence>
<evidence type="ECO:0000256" key="11">
    <source>
        <dbReference type="ARBA" id="ARBA00023136"/>
    </source>
</evidence>
<keyword evidence="11" id="KW-0472">Membrane</keyword>
<feature type="domain" description="Glycosyltransferase family 18 catalytic" evidence="14">
    <location>
        <begin position="486"/>
        <end position="705"/>
    </location>
</feature>
<evidence type="ECO:0000256" key="12">
    <source>
        <dbReference type="ARBA" id="ARBA00023180"/>
    </source>
</evidence>
<dbReference type="PANTHER" id="PTHR15075:SF2">
    <property type="entry name" value="ALPHA-1,6-MANNOSYLGLYCOPROTEIN 6-BETA-N-ACETYLGLUCOSAMINYLTRANSFERASE"/>
    <property type="match status" value="1"/>
</dbReference>
<evidence type="ECO:0000256" key="10">
    <source>
        <dbReference type="ARBA" id="ARBA00023034"/>
    </source>
</evidence>
<evidence type="ECO:0000256" key="9">
    <source>
        <dbReference type="ARBA" id="ARBA00022989"/>
    </source>
</evidence>
<keyword evidence="10" id="KW-0333">Golgi apparatus</keyword>
<evidence type="ECO:0000256" key="4">
    <source>
        <dbReference type="ARBA" id="ARBA00012671"/>
    </source>
</evidence>
<evidence type="ECO:0000259" key="14">
    <source>
        <dbReference type="Pfam" id="PF15024"/>
    </source>
</evidence>
<comment type="similarity">
    <text evidence="3">Belongs to the glycosyltransferase 18 family.</text>
</comment>
<name>A0ABN8NZP7_9CNID</name>
<keyword evidence="9" id="KW-1133">Transmembrane helix</keyword>
<evidence type="ECO:0000256" key="5">
    <source>
        <dbReference type="ARBA" id="ARBA00022676"/>
    </source>
</evidence>
<keyword evidence="5" id="KW-0328">Glycosyltransferase</keyword>
<keyword evidence="7" id="KW-0812">Transmembrane</keyword>
<accession>A0ABN8NZP7</accession>
<reference evidence="15 16" key="1">
    <citation type="submission" date="2022-05" db="EMBL/GenBank/DDBJ databases">
        <authorList>
            <consortium name="Genoscope - CEA"/>
            <person name="William W."/>
        </authorList>
    </citation>
    <scope>NUCLEOTIDE SEQUENCE [LARGE SCALE GENOMIC DNA]</scope>
</reference>
<gene>
    <name evidence="15" type="ORF">PLOB_00033568</name>
</gene>
<evidence type="ECO:0000256" key="2">
    <source>
        <dbReference type="ARBA" id="ARBA00004922"/>
    </source>
</evidence>
<dbReference type="EMBL" id="CALNXK010000045">
    <property type="protein sequence ID" value="CAH3128327.1"/>
    <property type="molecule type" value="Genomic_DNA"/>
</dbReference>
<dbReference type="Proteomes" id="UP001159405">
    <property type="component" value="Unassembled WGS sequence"/>
</dbReference>
<comment type="catalytic activity">
    <reaction evidence="13">
        <text>N(4)-{beta-D-GlcNAc-(1-&gt;2)-[beta-D-GlcNAc-(1-&gt;4)]-alpha-D-Man-(1-&gt;3)-[beta-D-GlcNAc-(1-&gt;2)-alpha-D-Man-(1-&gt;6)]-beta-D-Man-(1-&gt;4)-beta-D-GlcNAc-(1-&gt;4)-beta-D-GlcNAc}-L-asparaginyl-[protein] + UDP-N-acetyl-alpha-D-glucosamine = N(4)-{beta-D-GlcNAc-(1-&gt;2)-[beta-D-GlcNAc-(1-&gt;4)]-alpha-D-Man-(1-&gt;3)-[beta-D-GlcNAc-(1-&gt;2)-[beta-D-GlcNAc-(1-&gt;6)]-alpha-D-Man-(1-&gt;6)]-beta-D-Man-(1-&gt;4)-beta-D-GlcNAc-(1-&gt;4)-beta-D-GlcNAc}-L-asparaginyl-[protein] + UDP + H(+)</text>
        <dbReference type="Rhea" id="RHEA:16921"/>
        <dbReference type="Rhea" id="RHEA-COMP:14374"/>
        <dbReference type="Rhea" id="RHEA-COMP:14377"/>
        <dbReference type="ChEBI" id="CHEBI:15378"/>
        <dbReference type="ChEBI" id="CHEBI:57705"/>
        <dbReference type="ChEBI" id="CHEBI:58223"/>
        <dbReference type="ChEBI" id="CHEBI:139507"/>
        <dbReference type="ChEBI" id="CHEBI:139510"/>
        <dbReference type="EC" id="2.4.1.155"/>
    </reaction>
</comment>
<proteinExistence type="inferred from homology"/>
<evidence type="ECO:0000313" key="16">
    <source>
        <dbReference type="Proteomes" id="UP001159405"/>
    </source>
</evidence>
<keyword evidence="6" id="KW-0808">Transferase</keyword>
<feature type="domain" description="Glycosyltransferase family 18 catalytic" evidence="14">
    <location>
        <begin position="104"/>
        <end position="436"/>
    </location>
</feature>
<keyword evidence="12" id="KW-0325">Glycoprotein</keyword>
<evidence type="ECO:0000256" key="1">
    <source>
        <dbReference type="ARBA" id="ARBA00004323"/>
    </source>
</evidence>
<protein>
    <recommendedName>
        <fullName evidence="4">alpha-1,6-mannosyl-glycoprotein 6-beta-N-acetylglucosaminyltransferase</fullName>
        <ecNumber evidence="4">2.4.1.155</ecNumber>
    </recommendedName>
</protein>
<dbReference type="InterPro" id="IPR026116">
    <property type="entry name" value="GT18_cat"/>
</dbReference>
<keyword evidence="8" id="KW-0735">Signal-anchor</keyword>
<sequence>MSFGSVRSVICTLLVLAGLWILFLVAAHLILDIEQGRKYFEGLKLVKFGGGENKRESLRLQEELYLEKIEDEDEVDCEIPEDKSYPDCKNRVELLRNNWQKNPCYMEYDVDGTTCSLVIYLSEVESWCPRLTWRKYMKKKERRRQKAILQNNSDKLLSKLNSIPGSQPIRSRILSMWSYWQDSLHFMRSKDNIDMRSEKKILVFIGLLMGAPKNQTKLTDELLQWSDLLASLYVLGHDVNVKTDRVELLSLLTEGSQFAHRGCEKGDSGFDLVYIDLPGLQQLVTSAPDPGTLYLVWSKYSCRLRVLAPFGMDAEFNFRDYTGPIMGERSHQGNWNLNLKQFLTKYPLSVDNSFLGFAVKRPQNETVPKKTSMAFAVGGVKQFSAHKHFLRAIYKYIRIHAAVSAEEGKMDLPFIINHGNINSTAIGQLLQRSKAIILTLVYLKSLLIERSCLEPINVANLFVKQEALGVEIKQNVKLPAFFCTVANLKNRFQLLIGLGSPYEEALALEAISHGCIFINPKFRRPKNRINSKALKDLPSSRNLSSQHPYLEKFVGKPFVYTVDIWNKTEATQTLQEILTKKVIPYVPFEFTCEGMLERLNAYIENQNFCDKSHHWPVQNDELNITMARAGTSCTEACFREGLTCEPEYFRLLNSSSVPSCTEFVSQESVTAPAIEESTSRCVYQKQPLLYSCAGHDPNYRRFCPCRHYREGQIALCRSCF</sequence>
<evidence type="ECO:0000313" key="15">
    <source>
        <dbReference type="EMBL" id="CAH3128327.1"/>
    </source>
</evidence>
<dbReference type="Pfam" id="PF15024">
    <property type="entry name" value="Glyco_transf_18"/>
    <property type="match status" value="2"/>
</dbReference>
<dbReference type="EC" id="2.4.1.155" evidence="4"/>
<evidence type="ECO:0000256" key="7">
    <source>
        <dbReference type="ARBA" id="ARBA00022692"/>
    </source>
</evidence>
<dbReference type="InterPro" id="IPR052105">
    <property type="entry name" value="MGAT5_Glycosyltransferase"/>
</dbReference>
<comment type="caution">
    <text evidence="15">The sequence shown here is derived from an EMBL/GenBank/DDBJ whole genome shotgun (WGS) entry which is preliminary data.</text>
</comment>
<comment type="subcellular location">
    <subcellularLocation>
        <location evidence="1">Golgi apparatus membrane</location>
        <topology evidence="1">Single-pass type II membrane protein</topology>
    </subcellularLocation>
</comment>
<organism evidence="15 16">
    <name type="scientific">Porites lobata</name>
    <dbReference type="NCBI Taxonomy" id="104759"/>
    <lineage>
        <taxon>Eukaryota</taxon>
        <taxon>Metazoa</taxon>
        <taxon>Cnidaria</taxon>
        <taxon>Anthozoa</taxon>
        <taxon>Hexacorallia</taxon>
        <taxon>Scleractinia</taxon>
        <taxon>Fungiina</taxon>
        <taxon>Poritidae</taxon>
        <taxon>Porites</taxon>
    </lineage>
</organism>
<keyword evidence="16" id="KW-1185">Reference proteome</keyword>
<evidence type="ECO:0000256" key="3">
    <source>
        <dbReference type="ARBA" id="ARBA00007477"/>
    </source>
</evidence>
<comment type="pathway">
    <text evidence="2">Protein modification; protein glycosylation.</text>
</comment>
<evidence type="ECO:0000256" key="13">
    <source>
        <dbReference type="ARBA" id="ARBA00048243"/>
    </source>
</evidence>
<dbReference type="PANTHER" id="PTHR15075">
    <property type="entry name" value="ALPHA-MANNOSIDE BETA-1,6-N-ACETYLGLUCOSAMINYLTRANSFERASE"/>
    <property type="match status" value="1"/>
</dbReference>